<evidence type="ECO:0000256" key="4">
    <source>
        <dbReference type="ARBA" id="ARBA00022777"/>
    </source>
</evidence>
<evidence type="ECO:0000313" key="9">
    <source>
        <dbReference type="Proteomes" id="UP000093514"/>
    </source>
</evidence>
<organism evidence="8 9">
    <name type="scientific">Orenia metallireducens</name>
    <dbReference type="NCBI Taxonomy" id="1413210"/>
    <lineage>
        <taxon>Bacteria</taxon>
        <taxon>Bacillati</taxon>
        <taxon>Bacillota</taxon>
        <taxon>Clostridia</taxon>
        <taxon>Halanaerobiales</taxon>
        <taxon>Halobacteroidaceae</taxon>
        <taxon>Orenia</taxon>
    </lineage>
</organism>
<evidence type="ECO:0000256" key="3">
    <source>
        <dbReference type="ARBA" id="ARBA00022741"/>
    </source>
</evidence>
<reference evidence="8 9" key="2">
    <citation type="submission" date="2016-08" db="EMBL/GenBank/DDBJ databases">
        <title>Orenia metallireducens sp. nov. strain Z6, a Novel Metal-reducing Firmicute from the Deep Subsurface.</title>
        <authorList>
            <person name="Maxim B.I."/>
            <person name="Kenneth K."/>
            <person name="Flynn T.M."/>
            <person name="Oloughlin E.J."/>
            <person name="Locke R.A."/>
            <person name="Weber J.R."/>
            <person name="Egan S.M."/>
            <person name="Mackie R.I."/>
            <person name="Cann I.K."/>
        </authorList>
    </citation>
    <scope>NUCLEOTIDE SEQUENCE [LARGE SCALE GENOMIC DNA]</scope>
    <source>
        <strain evidence="8 9">Z6</strain>
    </source>
</reference>
<proteinExistence type="inferred from homology"/>
<dbReference type="AlphaFoldDB" id="A0A1C0AA78"/>
<dbReference type="PANTHER" id="PTHR46566:SF1">
    <property type="entry name" value="1-PHOSPHOFRUCTOKINASE"/>
    <property type="match status" value="1"/>
</dbReference>
<dbReference type="PIRSF" id="PIRSF000535">
    <property type="entry name" value="1PFK/6PFK/LacC"/>
    <property type="match status" value="1"/>
</dbReference>
<dbReference type="GO" id="GO:0005829">
    <property type="term" value="C:cytosol"/>
    <property type="evidence" value="ECO:0007669"/>
    <property type="project" value="TreeGrafter"/>
</dbReference>
<dbReference type="GO" id="GO:2001059">
    <property type="term" value="P:D-tagatose 6-phosphate catabolic process"/>
    <property type="evidence" value="ECO:0007669"/>
    <property type="project" value="UniProtKB-UniPathway"/>
</dbReference>
<gene>
    <name evidence="8" type="ORF">U472_06895</name>
</gene>
<dbReference type="Proteomes" id="UP000093514">
    <property type="component" value="Unassembled WGS sequence"/>
</dbReference>
<comment type="similarity">
    <text evidence="1">Belongs to the carbohydrate kinase pfkB family.</text>
</comment>
<keyword evidence="6" id="KW-0423">Lactose metabolism</keyword>
<keyword evidence="2 6" id="KW-0808">Transferase</keyword>
<keyword evidence="4 8" id="KW-0418">Kinase</keyword>
<dbReference type="GO" id="GO:0005988">
    <property type="term" value="P:lactose metabolic process"/>
    <property type="evidence" value="ECO:0007669"/>
    <property type="project" value="UniProtKB-KW"/>
</dbReference>
<dbReference type="InterPro" id="IPR029056">
    <property type="entry name" value="Ribokinase-like"/>
</dbReference>
<dbReference type="EMBL" id="LWDV01000008">
    <property type="protein sequence ID" value="OCL27192.1"/>
    <property type="molecule type" value="Genomic_DNA"/>
</dbReference>
<evidence type="ECO:0000256" key="6">
    <source>
        <dbReference type="PIRNR" id="PIRNR000535"/>
    </source>
</evidence>
<keyword evidence="3 6" id="KW-0547">Nucleotide-binding</keyword>
<dbReference type="InterPro" id="IPR017583">
    <property type="entry name" value="Tagatose/fructose_Pkinase"/>
</dbReference>
<evidence type="ECO:0000256" key="1">
    <source>
        <dbReference type="ARBA" id="ARBA00005380"/>
    </source>
</evidence>
<dbReference type="GO" id="GO:0008443">
    <property type="term" value="F:phosphofructokinase activity"/>
    <property type="evidence" value="ECO:0007669"/>
    <property type="project" value="TreeGrafter"/>
</dbReference>
<feature type="domain" description="Carbohydrate kinase PfkB" evidence="7">
    <location>
        <begin position="15"/>
        <end position="224"/>
    </location>
</feature>
<evidence type="ECO:0000313" key="8">
    <source>
        <dbReference type="EMBL" id="OCL27192.1"/>
    </source>
</evidence>
<comment type="pathway">
    <text evidence="6">Carbohydrate metabolism; D-tagatose 6-phosphate degradation; D-glyceraldehyde 3-phosphate and glycerone phosphate from D-tagatose 6-phosphate: step 1/2.</text>
</comment>
<dbReference type="GO" id="GO:0009024">
    <property type="term" value="F:tagatose-6-phosphate kinase activity"/>
    <property type="evidence" value="ECO:0007669"/>
    <property type="project" value="UniProtKB-EC"/>
</dbReference>
<evidence type="ECO:0000256" key="2">
    <source>
        <dbReference type="ARBA" id="ARBA00022679"/>
    </source>
</evidence>
<dbReference type="RefSeq" id="WP_068716824.1">
    <property type="nucleotide sequence ID" value="NZ_LWDV01000008.1"/>
</dbReference>
<dbReference type="UniPathway" id="UPA00704">
    <property type="reaction ID" value="UER00715"/>
</dbReference>
<protein>
    <recommendedName>
        <fullName evidence="6">Tagatose-6-phosphate kinase</fullName>
        <ecNumber evidence="6">2.7.1.144</ecNumber>
    </recommendedName>
</protein>
<keyword evidence="9" id="KW-1185">Reference proteome</keyword>
<accession>A0A1C0AA78</accession>
<sequence>MITTVTLNPAIDREYFVKENKPKSHQYLYTERDIKVSPGGKGLLSAINLRKLGYSDVQNIGFVGGRQGLFFEKMVQEYGITTNYIFTESEIRNNIFIISREPVTYTHYNDYSYKVEPDDVENLIKRFRRGIVDSDFIMISGSIPEGVNFSIYQRLIQICHEAGKAVYLHASGEVLNRALVEKPKVVVPYFKHTNKILDKEIVDDEDYIWAGRKLQEEGAEYVMMPFHCSRLLFDKNGDVYKLTPRDFCLRNWLGAGEAYNAAFFDYVYQYGFDFIEANKYAGAAALAIAESKDIFLADRAMIKEKSDNIMINKLEV</sequence>
<evidence type="ECO:0000259" key="7">
    <source>
        <dbReference type="Pfam" id="PF00294"/>
    </source>
</evidence>
<dbReference type="GO" id="GO:0005524">
    <property type="term" value="F:ATP binding"/>
    <property type="evidence" value="ECO:0007669"/>
    <property type="project" value="UniProtKB-KW"/>
</dbReference>
<dbReference type="PANTHER" id="PTHR46566">
    <property type="entry name" value="1-PHOSPHOFRUCTOKINASE-RELATED"/>
    <property type="match status" value="1"/>
</dbReference>
<dbReference type="Gene3D" id="3.40.1190.20">
    <property type="match status" value="1"/>
</dbReference>
<comment type="similarity">
    <text evidence="6">Belongs to the carbohydrate kinase PfkB family. LacC subfamily.</text>
</comment>
<dbReference type="SUPFAM" id="SSF53613">
    <property type="entry name" value="Ribokinase-like"/>
    <property type="match status" value="1"/>
</dbReference>
<dbReference type="OrthoDB" id="9801219at2"/>
<evidence type="ECO:0000256" key="5">
    <source>
        <dbReference type="ARBA" id="ARBA00022840"/>
    </source>
</evidence>
<keyword evidence="5 6" id="KW-0067">ATP-binding</keyword>
<reference evidence="9" key="1">
    <citation type="submission" date="2016-07" db="EMBL/GenBank/DDBJ databases">
        <authorList>
            <person name="Florea S."/>
            <person name="Webb J.S."/>
            <person name="Jaromczyk J."/>
            <person name="Schardl C.L."/>
        </authorList>
    </citation>
    <scope>NUCLEOTIDE SEQUENCE [LARGE SCALE GENOMIC DNA]</scope>
    <source>
        <strain evidence="9">Z6</strain>
    </source>
</reference>
<dbReference type="EC" id="2.7.1.144" evidence="6"/>
<comment type="caution">
    <text evidence="8">The sequence shown here is derived from an EMBL/GenBank/DDBJ whole genome shotgun (WGS) entry which is preliminary data.</text>
</comment>
<name>A0A1C0AA78_9FIRM</name>
<dbReference type="InterPro" id="IPR011611">
    <property type="entry name" value="PfkB_dom"/>
</dbReference>
<dbReference type="Pfam" id="PF00294">
    <property type="entry name" value="PfkB"/>
    <property type="match status" value="1"/>
</dbReference>
<comment type="catalytic activity">
    <reaction evidence="6">
        <text>D-tagatofuranose 6-phosphate + ATP = D-tagatofuranose 1,6-bisphosphate + ADP + H(+)</text>
        <dbReference type="Rhea" id="RHEA:12420"/>
        <dbReference type="ChEBI" id="CHEBI:15378"/>
        <dbReference type="ChEBI" id="CHEBI:30616"/>
        <dbReference type="ChEBI" id="CHEBI:58694"/>
        <dbReference type="ChEBI" id="CHEBI:58695"/>
        <dbReference type="ChEBI" id="CHEBI:456216"/>
        <dbReference type="EC" id="2.7.1.144"/>
    </reaction>
</comment>